<keyword evidence="2" id="KW-1185">Reference proteome</keyword>
<dbReference type="Proteomes" id="UP000050761">
    <property type="component" value="Unassembled WGS sequence"/>
</dbReference>
<protein>
    <submittedName>
        <fullName evidence="3">Isochorismatase domain-containing protein</fullName>
    </submittedName>
</protein>
<dbReference type="EMBL" id="UZAH01029236">
    <property type="protein sequence ID" value="VDP05015.1"/>
    <property type="molecule type" value="Genomic_DNA"/>
</dbReference>
<evidence type="ECO:0000313" key="3">
    <source>
        <dbReference type="WBParaSite" id="HPBE_0001612101-mRNA-1"/>
    </source>
</evidence>
<evidence type="ECO:0000313" key="1">
    <source>
        <dbReference type="EMBL" id="VDP05015.1"/>
    </source>
</evidence>
<accession>A0A183G3U8</accession>
<reference evidence="3" key="2">
    <citation type="submission" date="2019-09" db="UniProtKB">
        <authorList>
            <consortium name="WormBaseParasite"/>
        </authorList>
    </citation>
    <scope>IDENTIFICATION</scope>
</reference>
<dbReference type="WBParaSite" id="HPBE_0001612101-mRNA-1">
    <property type="protein sequence ID" value="HPBE_0001612101-mRNA-1"/>
    <property type="gene ID" value="HPBE_0001612101"/>
</dbReference>
<name>A0A183G3U8_HELPZ</name>
<organism evidence="2 3">
    <name type="scientific">Heligmosomoides polygyrus</name>
    <name type="common">Parasitic roundworm</name>
    <dbReference type="NCBI Taxonomy" id="6339"/>
    <lineage>
        <taxon>Eukaryota</taxon>
        <taxon>Metazoa</taxon>
        <taxon>Ecdysozoa</taxon>
        <taxon>Nematoda</taxon>
        <taxon>Chromadorea</taxon>
        <taxon>Rhabditida</taxon>
        <taxon>Rhabditina</taxon>
        <taxon>Rhabditomorpha</taxon>
        <taxon>Strongyloidea</taxon>
        <taxon>Heligmosomidae</taxon>
        <taxon>Heligmosomoides</taxon>
    </lineage>
</organism>
<gene>
    <name evidence="1" type="ORF">HPBE_LOCUS16120</name>
</gene>
<proteinExistence type="predicted"/>
<accession>A0A3P8BDW4</accession>
<reference evidence="1 2" key="1">
    <citation type="submission" date="2018-11" db="EMBL/GenBank/DDBJ databases">
        <authorList>
            <consortium name="Pathogen Informatics"/>
        </authorList>
    </citation>
    <scope>NUCLEOTIDE SEQUENCE [LARGE SCALE GENOMIC DNA]</scope>
</reference>
<dbReference type="AlphaFoldDB" id="A0A183G3U8"/>
<evidence type="ECO:0000313" key="2">
    <source>
        <dbReference type="Proteomes" id="UP000050761"/>
    </source>
</evidence>
<sequence length="152" mass="15734">MDVTSVCATKAARVETAFVAQEESAAGFCALRAIQAAGAETAFVVQEESAAELGSGRDSRLGAIQAAGVETAFVAQEESAVGCSCENCSLLPGFSCSGGGRAAIRHRPISDPPPYRLTVVSMDIESCHIDTTRRTRLGGGRRAATVAAEVHF</sequence>